<evidence type="ECO:0000256" key="11">
    <source>
        <dbReference type="ARBA" id="ARBA00067136"/>
    </source>
</evidence>
<dbReference type="PANTHER" id="PTHR42747:SF3">
    <property type="entry name" value="NITRONATE MONOOXYGENASE-RELATED"/>
    <property type="match status" value="1"/>
</dbReference>
<comment type="caution">
    <text evidence="12">The sequence shown here is derived from an EMBL/GenBank/DDBJ whole genome shotgun (WGS) entry which is preliminary data.</text>
</comment>
<evidence type="ECO:0000256" key="9">
    <source>
        <dbReference type="ARBA" id="ARBA00031155"/>
    </source>
</evidence>
<evidence type="ECO:0000256" key="6">
    <source>
        <dbReference type="ARBA" id="ARBA00022741"/>
    </source>
</evidence>
<keyword evidence="5" id="KW-0288">FMN</keyword>
<protein>
    <recommendedName>
        <fullName evidence="11">Nitronate monooxygenase</fullName>
    </recommendedName>
    <alternativeName>
        <fullName evidence="9">Propionate 3-nitronate monooxygenase</fullName>
    </alternativeName>
</protein>
<comment type="similarity">
    <text evidence="2">Belongs to the nitronate monooxygenase family. NMO class I subfamily.</text>
</comment>
<keyword evidence="3" id="KW-0216">Detoxification</keyword>
<dbReference type="Pfam" id="PF03060">
    <property type="entry name" value="NMO"/>
    <property type="match status" value="1"/>
</dbReference>
<accession>A0A2S4MDF0</accession>
<dbReference type="GO" id="GO:0000166">
    <property type="term" value="F:nucleotide binding"/>
    <property type="evidence" value="ECO:0007669"/>
    <property type="project" value="UniProtKB-KW"/>
</dbReference>
<evidence type="ECO:0000313" key="12">
    <source>
        <dbReference type="EMBL" id="POR52645.1"/>
    </source>
</evidence>
<proteinExistence type="inferred from homology"/>
<dbReference type="OrthoDB" id="9778912at2"/>
<dbReference type="GO" id="GO:0009636">
    <property type="term" value="P:response to toxic substance"/>
    <property type="evidence" value="ECO:0007669"/>
    <property type="project" value="UniProtKB-KW"/>
</dbReference>
<dbReference type="RefSeq" id="WP_103718245.1">
    <property type="nucleotide sequence ID" value="NZ_PQFZ01000005.1"/>
</dbReference>
<dbReference type="AlphaFoldDB" id="A0A2S4MDF0"/>
<reference evidence="12 13" key="1">
    <citation type="submission" date="2018-01" db="EMBL/GenBank/DDBJ databases">
        <title>Genomic Encyclopedia of Type Strains, Phase III (KMG-III): the genomes of soil and plant-associated and newly described type strains.</title>
        <authorList>
            <person name="Whitman W."/>
        </authorList>
    </citation>
    <scope>NUCLEOTIDE SEQUENCE [LARGE SCALE GENOMIC DNA]</scope>
    <source>
        <strain evidence="12 13">1131</strain>
    </source>
</reference>
<dbReference type="SUPFAM" id="SSF51412">
    <property type="entry name" value="Inosine monophosphate dehydrogenase (IMPDH)"/>
    <property type="match status" value="1"/>
</dbReference>
<comment type="catalytic activity">
    <reaction evidence="10">
        <text>3 propionate 3-nitronate + 3 O2 + H2O = 3 3-oxopropanoate + 2 nitrate + nitrite + H2O2 + 3 H(+)</text>
        <dbReference type="Rhea" id="RHEA:57332"/>
        <dbReference type="ChEBI" id="CHEBI:15377"/>
        <dbReference type="ChEBI" id="CHEBI:15378"/>
        <dbReference type="ChEBI" id="CHEBI:15379"/>
        <dbReference type="ChEBI" id="CHEBI:16240"/>
        <dbReference type="ChEBI" id="CHEBI:16301"/>
        <dbReference type="ChEBI" id="CHEBI:17632"/>
        <dbReference type="ChEBI" id="CHEBI:33190"/>
        <dbReference type="ChEBI" id="CHEBI:136067"/>
    </reaction>
</comment>
<dbReference type="InterPro" id="IPR004136">
    <property type="entry name" value="NMO"/>
</dbReference>
<evidence type="ECO:0000256" key="7">
    <source>
        <dbReference type="ARBA" id="ARBA00023002"/>
    </source>
</evidence>
<name>A0A2S4MDF0_9HYPH</name>
<dbReference type="FunFam" id="3.20.20.70:FF:000154">
    <property type="entry name" value="Probable nitronate monooxygenase"/>
    <property type="match status" value="1"/>
</dbReference>
<keyword evidence="6" id="KW-0547">Nucleotide-binding</keyword>
<evidence type="ECO:0000256" key="10">
    <source>
        <dbReference type="ARBA" id="ARBA00049401"/>
    </source>
</evidence>
<dbReference type="Gene3D" id="3.20.20.70">
    <property type="entry name" value="Aldolase class I"/>
    <property type="match status" value="1"/>
</dbReference>
<dbReference type="GO" id="GO:0018580">
    <property type="term" value="F:nitronate monooxygenase activity"/>
    <property type="evidence" value="ECO:0007669"/>
    <property type="project" value="InterPro"/>
</dbReference>
<evidence type="ECO:0000256" key="1">
    <source>
        <dbReference type="ARBA" id="ARBA00001917"/>
    </source>
</evidence>
<dbReference type="EMBL" id="PQFZ01000005">
    <property type="protein sequence ID" value="POR52645.1"/>
    <property type="molecule type" value="Genomic_DNA"/>
</dbReference>
<keyword evidence="4" id="KW-0285">Flavoprotein</keyword>
<gene>
    <name evidence="12" type="ORF">CYD53_105310</name>
</gene>
<keyword evidence="13" id="KW-1185">Reference proteome</keyword>
<keyword evidence="8 12" id="KW-0503">Monooxygenase</keyword>
<evidence type="ECO:0000256" key="3">
    <source>
        <dbReference type="ARBA" id="ARBA00022575"/>
    </source>
</evidence>
<keyword evidence="7" id="KW-0560">Oxidoreductase</keyword>
<dbReference type="Proteomes" id="UP000236919">
    <property type="component" value="Unassembled WGS sequence"/>
</dbReference>
<dbReference type="CDD" id="cd04730">
    <property type="entry name" value="NPD_like"/>
    <property type="match status" value="1"/>
</dbReference>
<evidence type="ECO:0000256" key="2">
    <source>
        <dbReference type="ARBA" id="ARBA00009881"/>
    </source>
</evidence>
<comment type="cofactor">
    <cofactor evidence="1">
        <name>FMN</name>
        <dbReference type="ChEBI" id="CHEBI:58210"/>
    </cofactor>
</comment>
<sequence length="362" mass="38361">MWNDTEAARLLGITYPIVQGPFGGGLSSVELTAAVSNLGGLGSFGAHIFSPVQIRDIVAHIRERTASPFAINLWVDNEDPAMAGFDQASFECHVGRLHAHYAALGLDPPAFPDRFGQNFDEQIEALIEVAPPVISFVFGIPSPRIIEACRSRGIRMIGNATTVEEARAIEAAGIDLVLASGAEAGGHRVSFLEPPERSLVGTFALIPQVRDAVRIPVVAAGGIADGRGVATAMALGADGVQVGTAFLACSESGASSLHRAALLSDRARHTTLTRAFSGRLARAIRNRYSEDMAAYGDDLAPYPAQNWLTNSLRAAAIERGRDDLLPIYAGQSAALLRHATAGALFDALIRETGQAFRTRAVR</sequence>
<dbReference type="InterPro" id="IPR013785">
    <property type="entry name" value="Aldolase_TIM"/>
</dbReference>
<dbReference type="PANTHER" id="PTHR42747">
    <property type="entry name" value="NITRONATE MONOOXYGENASE-RELATED"/>
    <property type="match status" value="1"/>
</dbReference>
<evidence type="ECO:0000256" key="8">
    <source>
        <dbReference type="ARBA" id="ARBA00023033"/>
    </source>
</evidence>
<evidence type="ECO:0000256" key="5">
    <source>
        <dbReference type="ARBA" id="ARBA00022643"/>
    </source>
</evidence>
<evidence type="ECO:0000256" key="4">
    <source>
        <dbReference type="ARBA" id="ARBA00022630"/>
    </source>
</evidence>
<evidence type="ECO:0000313" key="13">
    <source>
        <dbReference type="Proteomes" id="UP000236919"/>
    </source>
</evidence>
<organism evidence="12 13">
    <name type="scientific">Bosea psychrotolerans</name>
    <dbReference type="NCBI Taxonomy" id="1871628"/>
    <lineage>
        <taxon>Bacteria</taxon>
        <taxon>Pseudomonadati</taxon>
        <taxon>Pseudomonadota</taxon>
        <taxon>Alphaproteobacteria</taxon>
        <taxon>Hyphomicrobiales</taxon>
        <taxon>Boseaceae</taxon>
        <taxon>Bosea</taxon>
    </lineage>
</organism>